<evidence type="ECO:0000313" key="2">
    <source>
        <dbReference type="Proteomes" id="UP000199092"/>
    </source>
</evidence>
<dbReference type="OrthoDB" id="954305at2"/>
<organism evidence="1 2">
    <name type="scientific">Friedmanniella luteola</name>
    <dbReference type="NCBI Taxonomy" id="546871"/>
    <lineage>
        <taxon>Bacteria</taxon>
        <taxon>Bacillati</taxon>
        <taxon>Actinomycetota</taxon>
        <taxon>Actinomycetes</taxon>
        <taxon>Propionibacteriales</taxon>
        <taxon>Nocardioidaceae</taxon>
        <taxon>Friedmanniella</taxon>
    </lineage>
</organism>
<proteinExistence type="predicted"/>
<reference evidence="1 2" key="1">
    <citation type="submission" date="2016-10" db="EMBL/GenBank/DDBJ databases">
        <authorList>
            <person name="de Groot N.N."/>
        </authorList>
    </citation>
    <scope>NUCLEOTIDE SEQUENCE [LARGE SCALE GENOMIC DNA]</scope>
    <source>
        <strain evidence="1 2">DSM 21741</strain>
    </source>
</reference>
<dbReference type="Proteomes" id="UP000199092">
    <property type="component" value="Chromosome I"/>
</dbReference>
<gene>
    <name evidence="1" type="ORF">SAMN04488543_2557</name>
</gene>
<dbReference type="Gene3D" id="3.90.1150.30">
    <property type="match status" value="1"/>
</dbReference>
<dbReference type="SUPFAM" id="SSF142906">
    <property type="entry name" value="YjbR-like"/>
    <property type="match status" value="1"/>
</dbReference>
<dbReference type="InterPro" id="IPR038056">
    <property type="entry name" value="YjbR-like_sf"/>
</dbReference>
<dbReference type="AlphaFoldDB" id="A0A1H1VTB0"/>
<name>A0A1H1VTB0_9ACTN</name>
<accession>A0A1H1VTB0</accession>
<dbReference type="RefSeq" id="WP_091413242.1">
    <property type="nucleotide sequence ID" value="NZ_LT629749.1"/>
</dbReference>
<dbReference type="Pfam" id="PF04237">
    <property type="entry name" value="YjbR"/>
    <property type="match status" value="1"/>
</dbReference>
<sequence>MATDEDLRRVALALPGTTEGTWYGTPGYRVAGKGFLRLRTEDGSGLLVLPVPDVGEKEALLSARPAVFSTLPHYGGHAVVLLQLAAVDAEELAELVTDAWRLKAPARLRRQLDDG</sequence>
<evidence type="ECO:0000313" key="1">
    <source>
        <dbReference type="EMBL" id="SDS87506.1"/>
    </source>
</evidence>
<evidence type="ECO:0008006" key="3">
    <source>
        <dbReference type="Google" id="ProtNLM"/>
    </source>
</evidence>
<dbReference type="STRING" id="546871.SAMN04488543_2557"/>
<dbReference type="EMBL" id="LT629749">
    <property type="protein sequence ID" value="SDS87506.1"/>
    <property type="molecule type" value="Genomic_DNA"/>
</dbReference>
<keyword evidence="2" id="KW-1185">Reference proteome</keyword>
<protein>
    <recommendedName>
        <fullName evidence="3">YjbR protein</fullName>
    </recommendedName>
</protein>
<dbReference type="InterPro" id="IPR058532">
    <property type="entry name" value="YjbR/MT2646/Rv2570-like"/>
</dbReference>